<evidence type="ECO:0000256" key="3">
    <source>
        <dbReference type="PROSITE-ProRule" id="PRU00723"/>
    </source>
</evidence>
<comment type="caution">
    <text evidence="6">The sequence shown here is derived from an EMBL/GenBank/DDBJ whole genome shotgun (WGS) entry which is preliminary data.</text>
</comment>
<feature type="domain" description="C3H1-type" evidence="5">
    <location>
        <begin position="214"/>
        <end position="241"/>
    </location>
</feature>
<accession>A0AAD7I1A2</accession>
<dbReference type="SMART" id="SM00028">
    <property type="entry name" value="TPR"/>
    <property type="match status" value="3"/>
</dbReference>
<evidence type="ECO:0000313" key="7">
    <source>
        <dbReference type="Proteomes" id="UP001215280"/>
    </source>
</evidence>
<evidence type="ECO:0000313" key="6">
    <source>
        <dbReference type="EMBL" id="KAJ7732367.1"/>
    </source>
</evidence>
<gene>
    <name evidence="6" type="ORF">DFH07DRAFT_1065601</name>
</gene>
<protein>
    <recommendedName>
        <fullName evidence="5">C3H1-type domain-containing protein</fullName>
    </recommendedName>
</protein>
<feature type="zinc finger region" description="C3H1-type" evidence="3">
    <location>
        <begin position="214"/>
        <end position="241"/>
    </location>
</feature>
<dbReference type="SUPFAM" id="SSF48452">
    <property type="entry name" value="TPR-like"/>
    <property type="match status" value="1"/>
</dbReference>
<dbReference type="SMART" id="SM00356">
    <property type="entry name" value="ZnF_C3H1"/>
    <property type="match status" value="2"/>
</dbReference>
<reference evidence="6" key="1">
    <citation type="submission" date="2023-03" db="EMBL/GenBank/DDBJ databases">
        <title>Massive genome expansion in bonnet fungi (Mycena s.s.) driven by repeated elements and novel gene families across ecological guilds.</title>
        <authorList>
            <consortium name="Lawrence Berkeley National Laboratory"/>
            <person name="Harder C.B."/>
            <person name="Miyauchi S."/>
            <person name="Viragh M."/>
            <person name="Kuo A."/>
            <person name="Thoen E."/>
            <person name="Andreopoulos B."/>
            <person name="Lu D."/>
            <person name="Skrede I."/>
            <person name="Drula E."/>
            <person name="Henrissat B."/>
            <person name="Morin E."/>
            <person name="Kohler A."/>
            <person name="Barry K."/>
            <person name="LaButti K."/>
            <person name="Morin E."/>
            <person name="Salamov A."/>
            <person name="Lipzen A."/>
            <person name="Mereny Z."/>
            <person name="Hegedus B."/>
            <person name="Baldrian P."/>
            <person name="Stursova M."/>
            <person name="Weitz H."/>
            <person name="Taylor A."/>
            <person name="Grigoriev I.V."/>
            <person name="Nagy L.G."/>
            <person name="Martin F."/>
            <person name="Kauserud H."/>
        </authorList>
    </citation>
    <scope>NUCLEOTIDE SEQUENCE</scope>
    <source>
        <strain evidence="6">CBHHK188m</strain>
    </source>
</reference>
<dbReference type="PROSITE" id="PS50005">
    <property type="entry name" value="TPR"/>
    <property type="match status" value="1"/>
</dbReference>
<evidence type="ECO:0000259" key="5">
    <source>
        <dbReference type="PROSITE" id="PS50103"/>
    </source>
</evidence>
<dbReference type="PANTHER" id="PTHR46423:SF1">
    <property type="entry name" value="RNA POLYMERASE II-ASSOCIATED PROTEIN 3"/>
    <property type="match status" value="1"/>
</dbReference>
<dbReference type="AlphaFoldDB" id="A0AAD7I1A2"/>
<feature type="domain" description="C3H1-type" evidence="5">
    <location>
        <begin position="248"/>
        <end position="275"/>
    </location>
</feature>
<evidence type="ECO:0000256" key="2">
    <source>
        <dbReference type="PROSITE-ProRule" id="PRU00339"/>
    </source>
</evidence>
<feature type="region of interest" description="Disordered" evidence="4">
    <location>
        <begin position="318"/>
        <end position="353"/>
    </location>
</feature>
<dbReference type="InterPro" id="IPR000571">
    <property type="entry name" value="Znf_CCCH"/>
</dbReference>
<dbReference type="GO" id="GO:0008270">
    <property type="term" value="F:zinc ion binding"/>
    <property type="evidence" value="ECO:0007669"/>
    <property type="project" value="UniProtKB-KW"/>
</dbReference>
<organism evidence="6 7">
    <name type="scientific">Mycena maculata</name>
    <dbReference type="NCBI Taxonomy" id="230809"/>
    <lineage>
        <taxon>Eukaryota</taxon>
        <taxon>Fungi</taxon>
        <taxon>Dikarya</taxon>
        <taxon>Basidiomycota</taxon>
        <taxon>Agaricomycotina</taxon>
        <taxon>Agaricomycetes</taxon>
        <taxon>Agaricomycetidae</taxon>
        <taxon>Agaricales</taxon>
        <taxon>Marasmiineae</taxon>
        <taxon>Mycenaceae</taxon>
        <taxon>Mycena</taxon>
    </lineage>
</organism>
<dbReference type="InterPro" id="IPR011990">
    <property type="entry name" value="TPR-like_helical_dom_sf"/>
</dbReference>
<sequence>MSASSSPADPENADPVIVVLTADTATLAEHKERALAERATKRQEIAGIRHALSKERQAFGVTLMKIKNYQGAVMCFTDACNNWRSNPVCHCDLATAYLHLGRFEEAEAAASMALALDPKLVEARYARAMARKGRGLVRGAIIDLETILKLSEENEAAQTALRELRAISLDEEADPEAEAEAEGATVDVDYETPSLEAEKLEVDSGSDTSDAKHTGNAVPCLFYNHQGCARGNSCQFSHAPDEKSVRDDLGKNVCLYFLLGACKFEAKCIYSHDRTYLSPTRGWWNDEARIAEVRDRIEAVKIKSRAQREQRAMEALMRKLDPEKKKAKAKKGKGKNRGRQQQQQQQQWMGSPPFVVQPWAQLEREMEQRMASLSMGFSYAALNDGFTDYSLNGNGPRAPGQGPDADYAALYNGD</sequence>
<feature type="compositionally biased region" description="Acidic residues" evidence="4">
    <location>
        <begin position="169"/>
        <end position="181"/>
    </location>
</feature>
<proteinExistence type="predicted"/>
<dbReference type="Gene3D" id="1.25.40.10">
    <property type="entry name" value="Tetratricopeptide repeat domain"/>
    <property type="match status" value="1"/>
</dbReference>
<dbReference type="PANTHER" id="PTHR46423">
    <property type="entry name" value="RNA POLYMERASE II-ASSOCIATED PROTEIN 3"/>
    <property type="match status" value="1"/>
</dbReference>
<evidence type="ECO:0000256" key="1">
    <source>
        <dbReference type="ARBA" id="ARBA00022803"/>
    </source>
</evidence>
<dbReference type="InterPro" id="IPR051966">
    <property type="entry name" value="RPAP3"/>
</dbReference>
<keyword evidence="3" id="KW-0479">Metal-binding</keyword>
<dbReference type="GO" id="GO:0101031">
    <property type="term" value="C:protein folding chaperone complex"/>
    <property type="evidence" value="ECO:0007669"/>
    <property type="project" value="TreeGrafter"/>
</dbReference>
<dbReference type="PROSITE" id="PS50103">
    <property type="entry name" value="ZF_C3H1"/>
    <property type="match status" value="2"/>
</dbReference>
<name>A0AAD7I1A2_9AGAR</name>
<dbReference type="EMBL" id="JARJLG010000176">
    <property type="protein sequence ID" value="KAJ7732367.1"/>
    <property type="molecule type" value="Genomic_DNA"/>
</dbReference>
<feature type="zinc finger region" description="C3H1-type" evidence="3">
    <location>
        <begin position="248"/>
        <end position="275"/>
    </location>
</feature>
<feature type="region of interest" description="Disordered" evidence="4">
    <location>
        <begin position="169"/>
        <end position="190"/>
    </location>
</feature>
<dbReference type="Proteomes" id="UP001215280">
    <property type="component" value="Unassembled WGS sequence"/>
</dbReference>
<dbReference type="Gene3D" id="3.30.1370.210">
    <property type="match status" value="1"/>
</dbReference>
<keyword evidence="7" id="KW-1185">Reference proteome</keyword>
<evidence type="ECO:0000256" key="4">
    <source>
        <dbReference type="SAM" id="MobiDB-lite"/>
    </source>
</evidence>
<keyword evidence="3" id="KW-0863">Zinc-finger</keyword>
<keyword evidence="3" id="KW-0862">Zinc</keyword>
<feature type="repeat" description="TPR" evidence="2">
    <location>
        <begin position="87"/>
        <end position="120"/>
    </location>
</feature>
<dbReference type="Pfam" id="PF14559">
    <property type="entry name" value="TPR_19"/>
    <property type="match status" value="1"/>
</dbReference>
<keyword evidence="1 2" id="KW-0802">TPR repeat</keyword>
<feature type="compositionally biased region" description="Basic residues" evidence="4">
    <location>
        <begin position="325"/>
        <end position="338"/>
    </location>
</feature>
<dbReference type="InterPro" id="IPR019734">
    <property type="entry name" value="TPR_rpt"/>
</dbReference>